<sequence length="379" mass="43630">MLKINLQSIFYIILLCSTFVWSDTIRGTTILNWPFVNRLANGQYEGFCIDLLNDLAPLMGIAYTLKPVDDGQYGGWISHNGSINGMIGEVMRGDVDFAIGDITVLTTRARFVDFTLPFMEFGLSALVRKEFVSDGRIRSFKDLSEQTELKYGVKKVGANLPLFHNSPVVAKMYSFMDTHPSVFVSGEREGVEKVKREKYAFIAESPFVEYVVQRDCSLAAIDDRRKNFQFEYAIAVPLNSPLKNRFSKAIRQLKRNGRLQELKDKYWKSDKCIALEVDSVLARPPNRRSDDKGTDTEVIFNRNDKLREQHQRNKDRQSENVRFPHDEVDENDIELLKPRPERGNRRRPVNRRDPNYSTSIHSLSNLLMIISILAAIYLF</sequence>
<dbReference type="InterPro" id="IPR001638">
    <property type="entry name" value="Solute-binding_3/MltF_N"/>
</dbReference>
<dbReference type="SMART" id="SM00062">
    <property type="entry name" value="PBPb"/>
    <property type="match status" value="1"/>
</dbReference>
<evidence type="ECO:0000256" key="5">
    <source>
        <dbReference type="ARBA" id="ARBA00022989"/>
    </source>
</evidence>
<accession>A0A9Q0MDQ2</accession>
<feature type="compositionally biased region" description="Basic and acidic residues" evidence="13">
    <location>
        <begin position="308"/>
        <end position="326"/>
    </location>
</feature>
<keyword evidence="6" id="KW-0175">Coiled coil</keyword>
<dbReference type="AlphaFoldDB" id="A0A9Q0MDQ2"/>
<dbReference type="Gene3D" id="3.40.190.10">
    <property type="entry name" value="Periplasmic binding protein-like II"/>
    <property type="match status" value="2"/>
</dbReference>
<dbReference type="SMART" id="SM00079">
    <property type="entry name" value="PBPe"/>
    <property type="match status" value="1"/>
</dbReference>
<feature type="domain" description="Solute-binding protein family 3/N-terminal" evidence="14">
    <location>
        <begin position="24"/>
        <end position="270"/>
    </location>
</feature>
<dbReference type="InterPro" id="IPR001320">
    <property type="entry name" value="Iontro_rcpt_C"/>
</dbReference>
<protein>
    <submittedName>
        <fullName evidence="17">Uncharacterized protein</fullName>
    </submittedName>
</protein>
<dbReference type="SMART" id="SM00918">
    <property type="entry name" value="Lig_chan-Glu_bd"/>
    <property type="match status" value="1"/>
</dbReference>
<keyword evidence="12" id="KW-0407">Ion channel</keyword>
<evidence type="ECO:0000256" key="2">
    <source>
        <dbReference type="ARBA" id="ARBA00008685"/>
    </source>
</evidence>
<evidence type="ECO:0000256" key="11">
    <source>
        <dbReference type="ARBA" id="ARBA00023286"/>
    </source>
</evidence>
<keyword evidence="8" id="KW-0472">Membrane</keyword>
<dbReference type="InterPro" id="IPR019594">
    <property type="entry name" value="Glu/Gly-bd"/>
</dbReference>
<evidence type="ECO:0000259" key="15">
    <source>
        <dbReference type="SMART" id="SM00079"/>
    </source>
</evidence>
<keyword evidence="11" id="KW-1071">Ligand-gated ion channel</keyword>
<evidence type="ECO:0000313" key="17">
    <source>
        <dbReference type="EMBL" id="KAJ6223564.1"/>
    </source>
</evidence>
<feature type="domain" description="Ionotropic glutamate receptor C-terminal" evidence="15">
    <location>
        <begin position="24"/>
        <end position="269"/>
    </location>
</feature>
<gene>
    <name evidence="17" type="ORF">RDWZM_002109</name>
</gene>
<evidence type="ECO:0000256" key="3">
    <source>
        <dbReference type="ARBA" id="ARBA00022448"/>
    </source>
</evidence>
<evidence type="ECO:0000256" key="1">
    <source>
        <dbReference type="ARBA" id="ARBA00004141"/>
    </source>
</evidence>
<evidence type="ECO:0000256" key="8">
    <source>
        <dbReference type="ARBA" id="ARBA00023136"/>
    </source>
</evidence>
<comment type="subcellular location">
    <subcellularLocation>
        <location evidence="1">Membrane</location>
        <topology evidence="1">Multi-pass membrane protein</topology>
    </subcellularLocation>
</comment>
<keyword evidence="9" id="KW-0675">Receptor</keyword>
<feature type="domain" description="Ionotropic glutamate receptor L-glutamate and glycine-binding" evidence="16">
    <location>
        <begin position="34"/>
        <end position="92"/>
    </location>
</feature>
<evidence type="ECO:0000259" key="16">
    <source>
        <dbReference type="SMART" id="SM00918"/>
    </source>
</evidence>
<evidence type="ECO:0000256" key="13">
    <source>
        <dbReference type="SAM" id="MobiDB-lite"/>
    </source>
</evidence>
<keyword evidence="4" id="KW-0812">Transmembrane</keyword>
<dbReference type="InterPro" id="IPR015683">
    <property type="entry name" value="Ionotropic_Glu_rcpt"/>
</dbReference>
<evidence type="ECO:0000256" key="10">
    <source>
        <dbReference type="ARBA" id="ARBA00023180"/>
    </source>
</evidence>
<dbReference type="FunFam" id="3.40.190.10:FF:000078">
    <property type="entry name" value="glutamate receptor ionotropic, NMDA 3B"/>
    <property type="match status" value="1"/>
</dbReference>
<evidence type="ECO:0000256" key="7">
    <source>
        <dbReference type="ARBA" id="ARBA00023065"/>
    </source>
</evidence>
<keyword evidence="18" id="KW-1185">Reference proteome</keyword>
<dbReference type="SUPFAM" id="SSF53850">
    <property type="entry name" value="Periplasmic binding protein-like II"/>
    <property type="match status" value="1"/>
</dbReference>
<keyword evidence="7" id="KW-0406">Ion transport</keyword>
<evidence type="ECO:0000259" key="14">
    <source>
        <dbReference type="SMART" id="SM00062"/>
    </source>
</evidence>
<dbReference type="Pfam" id="PF10613">
    <property type="entry name" value="Lig_chan-Glu_bd"/>
    <property type="match status" value="1"/>
</dbReference>
<organism evidence="17 18">
    <name type="scientific">Blomia tropicalis</name>
    <name type="common">Mite</name>
    <dbReference type="NCBI Taxonomy" id="40697"/>
    <lineage>
        <taxon>Eukaryota</taxon>
        <taxon>Metazoa</taxon>
        <taxon>Ecdysozoa</taxon>
        <taxon>Arthropoda</taxon>
        <taxon>Chelicerata</taxon>
        <taxon>Arachnida</taxon>
        <taxon>Acari</taxon>
        <taxon>Acariformes</taxon>
        <taxon>Sarcoptiformes</taxon>
        <taxon>Astigmata</taxon>
        <taxon>Glycyphagoidea</taxon>
        <taxon>Echimyopodidae</taxon>
        <taxon>Blomia</taxon>
    </lineage>
</organism>
<keyword evidence="5" id="KW-1133">Transmembrane helix</keyword>
<feature type="compositionally biased region" description="Basic and acidic residues" evidence="13">
    <location>
        <begin position="334"/>
        <end position="343"/>
    </location>
</feature>
<reference evidence="17" key="1">
    <citation type="submission" date="2022-12" db="EMBL/GenBank/DDBJ databases">
        <title>Genome assemblies of Blomia tropicalis.</title>
        <authorList>
            <person name="Cui Y."/>
        </authorList>
    </citation>
    <scope>NUCLEOTIDE SEQUENCE</scope>
    <source>
        <tissue evidence="17">Adult mites</tissue>
    </source>
</reference>
<evidence type="ECO:0000256" key="4">
    <source>
        <dbReference type="ARBA" id="ARBA00022692"/>
    </source>
</evidence>
<feature type="region of interest" description="Disordered" evidence="13">
    <location>
        <begin position="308"/>
        <end position="357"/>
    </location>
</feature>
<dbReference type="GO" id="GO:0043226">
    <property type="term" value="C:organelle"/>
    <property type="evidence" value="ECO:0007669"/>
    <property type="project" value="UniProtKB-ARBA"/>
</dbReference>
<keyword evidence="3" id="KW-0813">Transport</keyword>
<dbReference type="OrthoDB" id="5984008at2759"/>
<keyword evidence="10" id="KW-0325">Glycoprotein</keyword>
<evidence type="ECO:0000256" key="12">
    <source>
        <dbReference type="ARBA" id="ARBA00023303"/>
    </source>
</evidence>
<evidence type="ECO:0000256" key="6">
    <source>
        <dbReference type="ARBA" id="ARBA00023054"/>
    </source>
</evidence>
<dbReference type="PANTHER" id="PTHR18966">
    <property type="entry name" value="IONOTROPIC GLUTAMATE RECEPTOR"/>
    <property type="match status" value="1"/>
</dbReference>
<evidence type="ECO:0000313" key="18">
    <source>
        <dbReference type="Proteomes" id="UP001142055"/>
    </source>
</evidence>
<dbReference type="Proteomes" id="UP001142055">
    <property type="component" value="Chromosome 1"/>
</dbReference>
<dbReference type="GO" id="GO:0015276">
    <property type="term" value="F:ligand-gated monoatomic ion channel activity"/>
    <property type="evidence" value="ECO:0007669"/>
    <property type="project" value="InterPro"/>
</dbReference>
<name>A0A9Q0MDQ2_BLOTA</name>
<proteinExistence type="inferred from homology"/>
<dbReference type="GO" id="GO:0005886">
    <property type="term" value="C:plasma membrane"/>
    <property type="evidence" value="ECO:0007669"/>
    <property type="project" value="UniProtKB-ARBA"/>
</dbReference>
<evidence type="ECO:0000256" key="9">
    <source>
        <dbReference type="ARBA" id="ARBA00023170"/>
    </source>
</evidence>
<comment type="similarity">
    <text evidence="2">Belongs to the glutamate-gated ion channel (TC 1.A.10.1) family.</text>
</comment>
<dbReference type="EMBL" id="JAPWDV010000001">
    <property type="protein sequence ID" value="KAJ6223564.1"/>
    <property type="molecule type" value="Genomic_DNA"/>
</dbReference>
<dbReference type="OMA" id="TILNWPF"/>
<comment type="caution">
    <text evidence="17">The sequence shown here is derived from an EMBL/GenBank/DDBJ whole genome shotgun (WGS) entry which is preliminary data.</text>
</comment>